<dbReference type="RefSeq" id="WP_142930087.1">
    <property type="nucleotide sequence ID" value="NZ_ML660116.1"/>
</dbReference>
<feature type="region of interest" description="Disordered" evidence="1">
    <location>
        <begin position="36"/>
        <end position="60"/>
    </location>
</feature>
<accession>A0A545SNG3</accession>
<gene>
    <name evidence="2" type="ORF">FKG94_27090</name>
</gene>
<keyword evidence="3" id="KW-1185">Reference proteome</keyword>
<feature type="region of interest" description="Disordered" evidence="1">
    <location>
        <begin position="1"/>
        <end position="24"/>
    </location>
</feature>
<evidence type="ECO:0000256" key="1">
    <source>
        <dbReference type="SAM" id="MobiDB-lite"/>
    </source>
</evidence>
<dbReference type="Proteomes" id="UP000319732">
    <property type="component" value="Unassembled WGS sequence"/>
</dbReference>
<name>A0A545SNG3_9GAMM</name>
<reference evidence="2 3" key="1">
    <citation type="submission" date="2019-06" db="EMBL/GenBank/DDBJ databases">
        <title>Whole genome sequence for Cellvibrionaceae sp. R142.</title>
        <authorList>
            <person name="Wang G."/>
        </authorList>
    </citation>
    <scope>NUCLEOTIDE SEQUENCE [LARGE SCALE GENOMIC DNA]</scope>
    <source>
        <strain evidence="2 3">R142</strain>
    </source>
</reference>
<organism evidence="2 3">
    <name type="scientific">Exilibacterium tricleocarpae</name>
    <dbReference type="NCBI Taxonomy" id="2591008"/>
    <lineage>
        <taxon>Bacteria</taxon>
        <taxon>Pseudomonadati</taxon>
        <taxon>Pseudomonadota</taxon>
        <taxon>Gammaproteobacteria</taxon>
        <taxon>Cellvibrionales</taxon>
        <taxon>Cellvibrionaceae</taxon>
        <taxon>Exilibacterium</taxon>
    </lineage>
</organism>
<protein>
    <submittedName>
        <fullName evidence="2">Uncharacterized protein</fullName>
    </submittedName>
</protein>
<evidence type="ECO:0000313" key="3">
    <source>
        <dbReference type="Proteomes" id="UP000319732"/>
    </source>
</evidence>
<proteinExistence type="predicted"/>
<dbReference type="EMBL" id="VHSG01000041">
    <property type="protein sequence ID" value="TQV66501.1"/>
    <property type="molecule type" value="Genomic_DNA"/>
</dbReference>
<comment type="caution">
    <text evidence="2">The sequence shown here is derived from an EMBL/GenBank/DDBJ whole genome shotgun (WGS) entry which is preliminary data.</text>
</comment>
<dbReference type="AlphaFoldDB" id="A0A545SNG3"/>
<sequence>MSHHFNQDENDYRGPERRFYQRRQLKDRRQSIRFELLNGDRRQNNGRRGPDLDHWRQYEI</sequence>
<feature type="compositionally biased region" description="Basic and acidic residues" evidence="1">
    <location>
        <begin position="1"/>
        <end position="19"/>
    </location>
</feature>
<evidence type="ECO:0000313" key="2">
    <source>
        <dbReference type="EMBL" id="TQV66501.1"/>
    </source>
</evidence>